<dbReference type="InterPro" id="IPR024079">
    <property type="entry name" value="MetalloPept_cat_dom_sf"/>
</dbReference>
<sequence length="264" mass="31097">MIYFILFIGLVSFSVYAFIQNKKRPIQPFPEHWKELLNEHVHFYRELSIAEKETFRQRMMLFLSEVYIEAVDTEIEDLDKVLIAASAVIPVFGFKEWHYNNLSGIIIYPNNFNGDLEFENNGEKRIIAGLVGSGRFEKQMILSRKALHHGFENDTDKGNTPVHEFVHLIDKMDGEADGVPEQLLQRQYITPWLKLMHEEMEAINENKSDIRKYGGTSEVEFLAVASEYFFERPNLFRKKHLELYEMLERCFQQNPANRKRNSKP</sequence>
<proteinExistence type="predicted"/>
<dbReference type="PANTHER" id="PTHR30164">
    <property type="entry name" value="MTFA PEPTIDASE"/>
    <property type="match status" value="1"/>
</dbReference>
<dbReference type="GO" id="GO:0008237">
    <property type="term" value="F:metallopeptidase activity"/>
    <property type="evidence" value="ECO:0007669"/>
    <property type="project" value="InterPro"/>
</dbReference>
<dbReference type="OrthoDB" id="9786424at2"/>
<evidence type="ECO:0000313" key="1">
    <source>
        <dbReference type="EMBL" id="TXD72904.1"/>
    </source>
</evidence>
<dbReference type="Gene3D" id="3.40.390.10">
    <property type="entry name" value="Collagenase (Catalytic Domain)"/>
    <property type="match status" value="1"/>
</dbReference>
<keyword evidence="2" id="KW-1185">Reference proteome</keyword>
<protein>
    <submittedName>
        <fullName evidence="1">Zinc-dependent peptidase</fullName>
    </submittedName>
</protein>
<dbReference type="EMBL" id="VORT01000006">
    <property type="protein sequence ID" value="TXD72904.1"/>
    <property type="molecule type" value="Genomic_DNA"/>
</dbReference>
<accession>A0A5C6YZ16</accession>
<evidence type="ECO:0000313" key="2">
    <source>
        <dbReference type="Proteomes" id="UP000321497"/>
    </source>
</evidence>
<dbReference type="PANTHER" id="PTHR30164:SF2">
    <property type="entry name" value="PROTEIN MTFA"/>
    <property type="match status" value="1"/>
</dbReference>
<dbReference type="InterPro" id="IPR010384">
    <property type="entry name" value="MtfA_fam"/>
</dbReference>
<dbReference type="Gene3D" id="1.10.472.150">
    <property type="entry name" value="Glucose-regulated metallo-peptidase M90, N-terminal domain"/>
    <property type="match status" value="1"/>
</dbReference>
<dbReference type="CDD" id="cd20169">
    <property type="entry name" value="Peptidase_M90_mtfA"/>
    <property type="match status" value="1"/>
</dbReference>
<name>A0A5C6YZ16_9FLAO</name>
<reference evidence="1 2" key="1">
    <citation type="submission" date="2019-08" db="EMBL/GenBank/DDBJ databases">
        <title>Genome of Aequorivita antarctica SW49 (type strain).</title>
        <authorList>
            <person name="Bowman J.P."/>
        </authorList>
    </citation>
    <scope>NUCLEOTIDE SEQUENCE [LARGE SCALE GENOMIC DNA]</scope>
    <source>
        <strain evidence="1 2">SW49</strain>
    </source>
</reference>
<dbReference type="Pfam" id="PF06167">
    <property type="entry name" value="Peptidase_M90"/>
    <property type="match status" value="1"/>
</dbReference>
<gene>
    <name evidence="1" type="ORF">ESU54_09625</name>
</gene>
<organism evidence="1 2">
    <name type="scientific">Aequorivita antarctica</name>
    <dbReference type="NCBI Taxonomy" id="153266"/>
    <lineage>
        <taxon>Bacteria</taxon>
        <taxon>Pseudomonadati</taxon>
        <taxon>Bacteroidota</taxon>
        <taxon>Flavobacteriia</taxon>
        <taxon>Flavobacteriales</taxon>
        <taxon>Flavobacteriaceae</taxon>
        <taxon>Aequorivita</taxon>
    </lineage>
</organism>
<dbReference type="RefSeq" id="WP_111844306.1">
    <property type="nucleotide sequence ID" value="NZ_UEGI01000005.1"/>
</dbReference>
<dbReference type="SUPFAM" id="SSF55486">
    <property type="entry name" value="Metalloproteases ('zincins'), catalytic domain"/>
    <property type="match status" value="1"/>
</dbReference>
<dbReference type="Proteomes" id="UP000321497">
    <property type="component" value="Unassembled WGS sequence"/>
</dbReference>
<dbReference type="InterPro" id="IPR042252">
    <property type="entry name" value="MtfA_N"/>
</dbReference>
<dbReference type="GO" id="GO:0004177">
    <property type="term" value="F:aminopeptidase activity"/>
    <property type="evidence" value="ECO:0007669"/>
    <property type="project" value="TreeGrafter"/>
</dbReference>
<dbReference type="GO" id="GO:0005829">
    <property type="term" value="C:cytosol"/>
    <property type="evidence" value="ECO:0007669"/>
    <property type="project" value="TreeGrafter"/>
</dbReference>
<dbReference type="AlphaFoldDB" id="A0A5C6YZ16"/>
<comment type="caution">
    <text evidence="1">The sequence shown here is derived from an EMBL/GenBank/DDBJ whole genome shotgun (WGS) entry which is preliminary data.</text>
</comment>